<sequence length="138" mass="15825">PTSPIDQQISINHLEDQIQTYISLISEMENELDLAKITIGEQSTSIEVLECTWKSDKEEIERLKAINNNYKTEVEELRNFYGPGTVIHPECTSELLLENSFHPLNIMNNLSEDTHLTSDQHLVQMKQASILNQKNSNK</sequence>
<protein>
    <submittedName>
        <fullName evidence="1">Uncharacterized protein</fullName>
    </submittedName>
</protein>
<accession>A0A1B6ML60</accession>
<dbReference type="AlphaFoldDB" id="A0A1B6ML60"/>
<name>A0A1B6ML60_9HEMI</name>
<feature type="non-terminal residue" evidence="1">
    <location>
        <position position="138"/>
    </location>
</feature>
<evidence type="ECO:0000313" key="1">
    <source>
        <dbReference type="EMBL" id="JAT36633.1"/>
    </source>
</evidence>
<dbReference type="EMBL" id="GEBQ01003344">
    <property type="protein sequence ID" value="JAT36633.1"/>
    <property type="molecule type" value="Transcribed_RNA"/>
</dbReference>
<feature type="non-terminal residue" evidence="1">
    <location>
        <position position="1"/>
    </location>
</feature>
<proteinExistence type="predicted"/>
<reference evidence="1" key="1">
    <citation type="submission" date="2015-11" db="EMBL/GenBank/DDBJ databases">
        <title>De novo transcriptome assembly of four potential Pierce s Disease insect vectors from Arizona vineyards.</title>
        <authorList>
            <person name="Tassone E.E."/>
        </authorList>
    </citation>
    <scope>NUCLEOTIDE SEQUENCE</scope>
</reference>
<organism evidence="1">
    <name type="scientific">Graphocephala atropunctata</name>
    <dbReference type="NCBI Taxonomy" id="36148"/>
    <lineage>
        <taxon>Eukaryota</taxon>
        <taxon>Metazoa</taxon>
        <taxon>Ecdysozoa</taxon>
        <taxon>Arthropoda</taxon>
        <taxon>Hexapoda</taxon>
        <taxon>Insecta</taxon>
        <taxon>Pterygota</taxon>
        <taxon>Neoptera</taxon>
        <taxon>Paraneoptera</taxon>
        <taxon>Hemiptera</taxon>
        <taxon>Auchenorrhyncha</taxon>
        <taxon>Membracoidea</taxon>
        <taxon>Cicadellidae</taxon>
        <taxon>Cicadellinae</taxon>
        <taxon>Cicadellini</taxon>
        <taxon>Graphocephala</taxon>
    </lineage>
</organism>
<gene>
    <name evidence="1" type="ORF">g.54177</name>
</gene>